<evidence type="ECO:0000256" key="3">
    <source>
        <dbReference type="ARBA" id="ARBA00022475"/>
    </source>
</evidence>
<accession>A0A3G9JH54</accession>
<evidence type="ECO:0000313" key="9">
    <source>
        <dbReference type="Proteomes" id="UP000275368"/>
    </source>
</evidence>
<keyword evidence="2 7" id="KW-0813">Transport</keyword>
<sequence length="294" mass="33391">MKYLRKNEPYILLFPSFFLLFIFLAYPLLSSILYAFQSYKLTAPNDIGFNGIENFKAVLTDNNFPLIMKNTLIWVVLTVGAQFILGFILSLSLSRPFPLRNVYQAVVFLPWAVSSFVIGLTFRWLFNTEYGPVNDILLKLGIIHDKIYFLSDPKMALYSVIIAMAWTGIPFFAIMLLAAMQSIPHEIYEAAEMDGAGIISRFWNVTFSYIKQTILITLLLRTIWVFSSAELIYIMTTGGPANSSNTLASYMFMKAFASLDYGQAAAIGLFFMVLLLLFTFVFLRLTKFEKAGNL</sequence>
<dbReference type="Gene3D" id="1.10.3720.10">
    <property type="entry name" value="MetI-like"/>
    <property type="match status" value="1"/>
</dbReference>
<evidence type="ECO:0000256" key="4">
    <source>
        <dbReference type="ARBA" id="ARBA00022692"/>
    </source>
</evidence>
<reference evidence="8 9" key="1">
    <citation type="submission" date="2018-11" db="EMBL/GenBank/DDBJ databases">
        <title>Complete genome sequence of Paenibacillus baekrokdamisoli strain KCTC 33723.</title>
        <authorList>
            <person name="Kang S.W."/>
            <person name="Lee K.C."/>
            <person name="Kim K.K."/>
            <person name="Kim J.S."/>
            <person name="Kim D.S."/>
            <person name="Ko S.H."/>
            <person name="Yang S.H."/>
            <person name="Lee J.S."/>
        </authorList>
    </citation>
    <scope>NUCLEOTIDE SEQUENCE [LARGE SCALE GENOMIC DNA]</scope>
    <source>
        <strain evidence="8 9">KCTC 33723</strain>
    </source>
</reference>
<dbReference type="GO" id="GO:0005886">
    <property type="term" value="C:plasma membrane"/>
    <property type="evidence" value="ECO:0007669"/>
    <property type="project" value="UniProtKB-SubCell"/>
</dbReference>
<feature type="transmembrane region" description="Helical" evidence="7">
    <location>
        <begin position="261"/>
        <end position="283"/>
    </location>
</feature>
<keyword evidence="4 7" id="KW-0812">Transmembrane</keyword>
<dbReference type="GO" id="GO:0055085">
    <property type="term" value="P:transmembrane transport"/>
    <property type="evidence" value="ECO:0007669"/>
    <property type="project" value="InterPro"/>
</dbReference>
<evidence type="ECO:0000256" key="2">
    <source>
        <dbReference type="ARBA" id="ARBA00022448"/>
    </source>
</evidence>
<dbReference type="CDD" id="cd06261">
    <property type="entry name" value="TM_PBP2"/>
    <property type="match status" value="1"/>
</dbReference>
<comment type="subcellular location">
    <subcellularLocation>
        <location evidence="1 7">Cell membrane</location>
        <topology evidence="1 7">Multi-pass membrane protein</topology>
    </subcellularLocation>
</comment>
<name>A0A3G9JH54_9BACL</name>
<proteinExistence type="inferred from homology"/>
<dbReference type="InterPro" id="IPR035906">
    <property type="entry name" value="MetI-like_sf"/>
</dbReference>
<keyword evidence="9" id="KW-1185">Reference proteome</keyword>
<dbReference type="SUPFAM" id="SSF161098">
    <property type="entry name" value="MetI-like"/>
    <property type="match status" value="1"/>
</dbReference>
<feature type="transmembrane region" description="Helical" evidence="7">
    <location>
        <begin position="155"/>
        <end position="178"/>
    </location>
</feature>
<comment type="similarity">
    <text evidence="7">Belongs to the binding-protein-dependent transport system permease family.</text>
</comment>
<evidence type="ECO:0000313" key="8">
    <source>
        <dbReference type="EMBL" id="BBH24283.1"/>
    </source>
</evidence>
<dbReference type="Pfam" id="PF00528">
    <property type="entry name" value="BPD_transp_1"/>
    <property type="match status" value="1"/>
</dbReference>
<dbReference type="AlphaFoldDB" id="A0A3G9JH54"/>
<protein>
    <submittedName>
        <fullName evidence="8">ABC transporter permease</fullName>
    </submittedName>
</protein>
<dbReference type="PROSITE" id="PS50928">
    <property type="entry name" value="ABC_TM1"/>
    <property type="match status" value="1"/>
</dbReference>
<evidence type="ECO:0000256" key="6">
    <source>
        <dbReference type="ARBA" id="ARBA00023136"/>
    </source>
</evidence>
<dbReference type="KEGG" id="pbk:Back11_56280"/>
<dbReference type="RefSeq" id="WP_125664390.1">
    <property type="nucleotide sequence ID" value="NZ_AP019308.1"/>
</dbReference>
<dbReference type="OrthoDB" id="9788108at2"/>
<dbReference type="Proteomes" id="UP000275368">
    <property type="component" value="Chromosome"/>
</dbReference>
<dbReference type="PANTHER" id="PTHR43005">
    <property type="entry name" value="BLR7065 PROTEIN"/>
    <property type="match status" value="1"/>
</dbReference>
<keyword evidence="3" id="KW-1003">Cell membrane</keyword>
<dbReference type="EMBL" id="AP019308">
    <property type="protein sequence ID" value="BBH24283.1"/>
    <property type="molecule type" value="Genomic_DNA"/>
</dbReference>
<organism evidence="8 9">
    <name type="scientific">Paenibacillus baekrokdamisoli</name>
    <dbReference type="NCBI Taxonomy" id="1712516"/>
    <lineage>
        <taxon>Bacteria</taxon>
        <taxon>Bacillati</taxon>
        <taxon>Bacillota</taxon>
        <taxon>Bacilli</taxon>
        <taxon>Bacillales</taxon>
        <taxon>Paenibacillaceae</taxon>
        <taxon>Paenibacillus</taxon>
    </lineage>
</organism>
<evidence type="ECO:0000256" key="7">
    <source>
        <dbReference type="RuleBase" id="RU363032"/>
    </source>
</evidence>
<evidence type="ECO:0000256" key="5">
    <source>
        <dbReference type="ARBA" id="ARBA00022989"/>
    </source>
</evidence>
<evidence type="ECO:0000256" key="1">
    <source>
        <dbReference type="ARBA" id="ARBA00004651"/>
    </source>
</evidence>
<keyword evidence="5 7" id="KW-1133">Transmembrane helix</keyword>
<feature type="transmembrane region" description="Helical" evidence="7">
    <location>
        <begin position="218"/>
        <end position="241"/>
    </location>
</feature>
<feature type="transmembrane region" description="Helical" evidence="7">
    <location>
        <begin position="12"/>
        <end position="36"/>
    </location>
</feature>
<keyword evidence="6 7" id="KW-0472">Membrane</keyword>
<gene>
    <name evidence="8" type="ORF">Back11_56280</name>
</gene>
<feature type="transmembrane region" description="Helical" evidence="7">
    <location>
        <begin position="72"/>
        <end position="93"/>
    </location>
</feature>
<dbReference type="PANTHER" id="PTHR43005:SF1">
    <property type="entry name" value="SPERMIDINE_PUTRESCINE TRANSPORT SYSTEM PERMEASE PROTEIN"/>
    <property type="match status" value="1"/>
</dbReference>
<dbReference type="InterPro" id="IPR000515">
    <property type="entry name" value="MetI-like"/>
</dbReference>
<feature type="transmembrane region" description="Helical" evidence="7">
    <location>
        <begin position="105"/>
        <end position="126"/>
    </location>
</feature>